<dbReference type="EMBL" id="JABDTM020028079">
    <property type="protein sequence ID" value="KAH0809535.1"/>
    <property type="molecule type" value="Genomic_DNA"/>
</dbReference>
<gene>
    <name evidence="1" type="ORF">GEV33_013260</name>
</gene>
<organism evidence="1 2">
    <name type="scientific">Tenebrio molitor</name>
    <name type="common">Yellow mealworm beetle</name>
    <dbReference type="NCBI Taxonomy" id="7067"/>
    <lineage>
        <taxon>Eukaryota</taxon>
        <taxon>Metazoa</taxon>
        <taxon>Ecdysozoa</taxon>
        <taxon>Arthropoda</taxon>
        <taxon>Hexapoda</taxon>
        <taxon>Insecta</taxon>
        <taxon>Pterygota</taxon>
        <taxon>Neoptera</taxon>
        <taxon>Endopterygota</taxon>
        <taxon>Coleoptera</taxon>
        <taxon>Polyphaga</taxon>
        <taxon>Cucujiformia</taxon>
        <taxon>Tenebrionidae</taxon>
        <taxon>Tenebrio</taxon>
    </lineage>
</organism>
<dbReference type="AlphaFoldDB" id="A0A8J6H7J9"/>
<reference evidence="1" key="2">
    <citation type="submission" date="2021-08" db="EMBL/GenBank/DDBJ databases">
        <authorList>
            <person name="Eriksson T."/>
        </authorList>
    </citation>
    <scope>NUCLEOTIDE SEQUENCE</scope>
    <source>
        <strain evidence="1">Stoneville</strain>
        <tissue evidence="1">Whole head</tissue>
    </source>
</reference>
<keyword evidence="2" id="KW-1185">Reference proteome</keyword>
<reference evidence="1" key="1">
    <citation type="journal article" date="2020" name="J Insects Food Feed">
        <title>The yellow mealworm (Tenebrio molitor) genome: a resource for the emerging insects as food and feed industry.</title>
        <authorList>
            <person name="Eriksson T."/>
            <person name="Andere A."/>
            <person name="Kelstrup H."/>
            <person name="Emery V."/>
            <person name="Picard C."/>
        </authorList>
    </citation>
    <scope>NUCLEOTIDE SEQUENCE</scope>
    <source>
        <strain evidence="1">Stoneville</strain>
        <tissue evidence="1">Whole head</tissue>
    </source>
</reference>
<proteinExistence type="predicted"/>
<protein>
    <submittedName>
        <fullName evidence="1">Uncharacterized protein</fullName>
    </submittedName>
</protein>
<accession>A0A8J6H7J9</accession>
<sequence>MVTIKVPLADRKPPSLQHAGGKLPREISEKLKLKEESFAYNGSGEGSHLQKENCENFRGHDQGACIQHNLHGNISLASDHDAPLDKDIALIPIIQALVKLVRVFCSRTPEFIDVVFRMVRQDRDTVAASRAIRKLRRLRWASAVSALARKGVGELQPIKLAGHSSLQSVKPYLQLYSDHDQKLTKSLRELEVDACPEISIIVDVASLVKSSGATSIVGVFRSGSVLEKHD</sequence>
<dbReference type="Proteomes" id="UP000719412">
    <property type="component" value="Unassembled WGS sequence"/>
</dbReference>
<name>A0A8J6H7J9_TENMO</name>
<evidence type="ECO:0000313" key="1">
    <source>
        <dbReference type="EMBL" id="KAH0809535.1"/>
    </source>
</evidence>
<evidence type="ECO:0000313" key="2">
    <source>
        <dbReference type="Proteomes" id="UP000719412"/>
    </source>
</evidence>
<comment type="caution">
    <text evidence="1">The sequence shown here is derived from an EMBL/GenBank/DDBJ whole genome shotgun (WGS) entry which is preliminary data.</text>
</comment>